<comment type="caution">
    <text evidence="2">The sequence shown here is derived from an EMBL/GenBank/DDBJ whole genome shotgun (WGS) entry which is preliminary data.</text>
</comment>
<dbReference type="AlphaFoldDB" id="A0AAE1HCA5"/>
<feature type="region of interest" description="Disordered" evidence="1">
    <location>
        <begin position="53"/>
        <end position="81"/>
    </location>
</feature>
<dbReference type="Proteomes" id="UP001219518">
    <property type="component" value="Unassembled WGS sequence"/>
</dbReference>
<organism evidence="2 3">
    <name type="scientific">Frankliniella fusca</name>
    <dbReference type="NCBI Taxonomy" id="407009"/>
    <lineage>
        <taxon>Eukaryota</taxon>
        <taxon>Metazoa</taxon>
        <taxon>Ecdysozoa</taxon>
        <taxon>Arthropoda</taxon>
        <taxon>Hexapoda</taxon>
        <taxon>Insecta</taxon>
        <taxon>Pterygota</taxon>
        <taxon>Neoptera</taxon>
        <taxon>Paraneoptera</taxon>
        <taxon>Thysanoptera</taxon>
        <taxon>Terebrantia</taxon>
        <taxon>Thripoidea</taxon>
        <taxon>Thripidae</taxon>
        <taxon>Frankliniella</taxon>
    </lineage>
</organism>
<evidence type="ECO:0000313" key="2">
    <source>
        <dbReference type="EMBL" id="KAK3918091.1"/>
    </source>
</evidence>
<sequence length="81" mass="8893">MVPSVVSLAGPSSARATSLKFGRVPVHQLVNLSKDDLVAYVLHNNKLIRELKKERQHHTQITKEQRGSVFGANDSSITSQA</sequence>
<reference evidence="2" key="1">
    <citation type="submission" date="2021-07" db="EMBL/GenBank/DDBJ databases">
        <authorList>
            <person name="Catto M.A."/>
            <person name="Jacobson A."/>
            <person name="Kennedy G."/>
            <person name="Labadie P."/>
            <person name="Hunt B.G."/>
            <person name="Srinivasan R."/>
        </authorList>
    </citation>
    <scope>NUCLEOTIDE SEQUENCE</scope>
    <source>
        <strain evidence="2">PL_HMW_Pooled</strain>
        <tissue evidence="2">Head</tissue>
    </source>
</reference>
<gene>
    <name evidence="2" type="ORF">KUF71_026311</name>
</gene>
<proteinExistence type="predicted"/>
<keyword evidence="2" id="KW-0808">Transferase</keyword>
<protein>
    <submittedName>
        <fullName evidence="2">Orotate phosphoribosyltransferase</fullName>
    </submittedName>
</protein>
<dbReference type="GO" id="GO:0016757">
    <property type="term" value="F:glycosyltransferase activity"/>
    <property type="evidence" value="ECO:0007669"/>
    <property type="project" value="UniProtKB-KW"/>
</dbReference>
<accession>A0AAE1HCA5</accession>
<dbReference type="EMBL" id="JAHWGI010000872">
    <property type="protein sequence ID" value="KAK3918091.1"/>
    <property type="molecule type" value="Genomic_DNA"/>
</dbReference>
<name>A0AAE1HCA5_9NEOP</name>
<reference evidence="2" key="2">
    <citation type="journal article" date="2023" name="BMC Genomics">
        <title>Pest status, molecular evolution, and epigenetic factors derived from the genome assembly of Frankliniella fusca, a thysanopteran phytovirus vector.</title>
        <authorList>
            <person name="Catto M.A."/>
            <person name="Labadie P.E."/>
            <person name="Jacobson A.L."/>
            <person name="Kennedy G.G."/>
            <person name="Srinivasan R."/>
            <person name="Hunt B.G."/>
        </authorList>
    </citation>
    <scope>NUCLEOTIDE SEQUENCE</scope>
    <source>
        <strain evidence="2">PL_HMW_Pooled</strain>
    </source>
</reference>
<keyword evidence="3" id="KW-1185">Reference proteome</keyword>
<evidence type="ECO:0000256" key="1">
    <source>
        <dbReference type="SAM" id="MobiDB-lite"/>
    </source>
</evidence>
<evidence type="ECO:0000313" key="3">
    <source>
        <dbReference type="Proteomes" id="UP001219518"/>
    </source>
</evidence>
<keyword evidence="2" id="KW-0328">Glycosyltransferase</keyword>